<dbReference type="PROSITE" id="PS51340">
    <property type="entry name" value="MOSC"/>
    <property type="match status" value="1"/>
</dbReference>
<dbReference type="PANTHER" id="PTHR36930">
    <property type="entry name" value="METAL-SULFUR CLUSTER BIOSYNTHESIS PROTEINS YUAD-RELATED"/>
    <property type="match status" value="1"/>
</dbReference>
<dbReference type="OrthoDB" id="17255at2759"/>
<dbReference type="InterPro" id="IPR005302">
    <property type="entry name" value="MoCF_Sase_C"/>
</dbReference>
<dbReference type="GO" id="GO:0003824">
    <property type="term" value="F:catalytic activity"/>
    <property type="evidence" value="ECO:0007669"/>
    <property type="project" value="InterPro"/>
</dbReference>
<dbReference type="EMBL" id="LIAE01008526">
    <property type="protein sequence ID" value="PAV73757.1"/>
    <property type="molecule type" value="Genomic_DNA"/>
</dbReference>
<dbReference type="SUPFAM" id="SSF50800">
    <property type="entry name" value="PK beta-barrel domain-like"/>
    <property type="match status" value="1"/>
</dbReference>
<dbReference type="InterPro" id="IPR011037">
    <property type="entry name" value="Pyrv_Knase-like_insert_dom_sf"/>
</dbReference>
<keyword evidence="3" id="KW-1185">Reference proteome</keyword>
<accession>A0A2A2KIL9</accession>
<evidence type="ECO:0000313" key="2">
    <source>
        <dbReference type="EMBL" id="PAV73757.1"/>
    </source>
</evidence>
<dbReference type="GO" id="GO:0030151">
    <property type="term" value="F:molybdenum ion binding"/>
    <property type="evidence" value="ECO:0007669"/>
    <property type="project" value="InterPro"/>
</dbReference>
<reference evidence="2 3" key="1">
    <citation type="journal article" date="2017" name="Curr. Biol.">
        <title>Genome architecture and evolution of a unichromosomal asexual nematode.</title>
        <authorList>
            <person name="Fradin H."/>
            <person name="Zegar C."/>
            <person name="Gutwein M."/>
            <person name="Lucas J."/>
            <person name="Kovtun M."/>
            <person name="Corcoran D."/>
            <person name="Baugh L.R."/>
            <person name="Kiontke K."/>
            <person name="Gunsalus K."/>
            <person name="Fitch D.H."/>
            <person name="Piano F."/>
        </authorList>
    </citation>
    <scope>NUCLEOTIDE SEQUENCE [LARGE SCALE GENOMIC DNA]</scope>
    <source>
        <strain evidence="2">PF1309</strain>
    </source>
</reference>
<evidence type="ECO:0000313" key="3">
    <source>
        <dbReference type="Proteomes" id="UP000218231"/>
    </source>
</evidence>
<dbReference type="PANTHER" id="PTHR36930:SF1">
    <property type="entry name" value="MOSC DOMAIN-CONTAINING PROTEIN"/>
    <property type="match status" value="1"/>
</dbReference>
<dbReference type="GO" id="GO:0030170">
    <property type="term" value="F:pyridoxal phosphate binding"/>
    <property type="evidence" value="ECO:0007669"/>
    <property type="project" value="InterPro"/>
</dbReference>
<protein>
    <recommendedName>
        <fullName evidence="1">MOSC domain-containing protein</fullName>
    </recommendedName>
</protein>
<sequence length="168" mass="19581">MFKYGLYTERYFESEDAYWNNPVPKRKDDIPYYDFSPYLVTTMSSLDELNKRLDEPVTIRNFRPVIAVEGCPPWDEDKWAEIRIGEAKMICYRPCTRCVVTTVDPDTGIKNPNMQPLKALREFRLAPEGKMRDRFKDSPVFGVQTGLNSEGYIHVGQTVYARYKPSAF</sequence>
<comment type="caution">
    <text evidence="2">The sequence shown here is derived from an EMBL/GenBank/DDBJ whole genome shotgun (WGS) entry which is preliminary data.</text>
</comment>
<gene>
    <name evidence="2" type="ORF">WR25_16288</name>
</gene>
<dbReference type="InterPro" id="IPR052716">
    <property type="entry name" value="MOSC_domain"/>
</dbReference>
<name>A0A2A2KIL9_9BILA</name>
<feature type="domain" description="MOSC" evidence="1">
    <location>
        <begin position="1"/>
        <end position="162"/>
    </location>
</feature>
<evidence type="ECO:0000259" key="1">
    <source>
        <dbReference type="PROSITE" id="PS51340"/>
    </source>
</evidence>
<dbReference type="AlphaFoldDB" id="A0A2A2KIL9"/>
<organism evidence="2 3">
    <name type="scientific">Diploscapter pachys</name>
    <dbReference type="NCBI Taxonomy" id="2018661"/>
    <lineage>
        <taxon>Eukaryota</taxon>
        <taxon>Metazoa</taxon>
        <taxon>Ecdysozoa</taxon>
        <taxon>Nematoda</taxon>
        <taxon>Chromadorea</taxon>
        <taxon>Rhabditida</taxon>
        <taxon>Rhabditina</taxon>
        <taxon>Rhabditomorpha</taxon>
        <taxon>Rhabditoidea</taxon>
        <taxon>Rhabditidae</taxon>
        <taxon>Diploscapter</taxon>
    </lineage>
</organism>
<proteinExistence type="predicted"/>
<dbReference type="Proteomes" id="UP000218231">
    <property type="component" value="Unassembled WGS sequence"/>
</dbReference>
<dbReference type="Pfam" id="PF03473">
    <property type="entry name" value="MOSC"/>
    <property type="match status" value="1"/>
</dbReference>
<dbReference type="STRING" id="2018661.A0A2A2KIL9"/>